<dbReference type="Proteomes" id="UP000182658">
    <property type="component" value="Unassembled WGS sequence"/>
</dbReference>
<dbReference type="STRING" id="1408157.A0A1J7I887"/>
<name>A0A1J7I887_9PEZI</name>
<evidence type="ECO:0000256" key="2">
    <source>
        <dbReference type="ARBA" id="ARBA00022737"/>
    </source>
</evidence>
<keyword evidence="2" id="KW-0677">Repeat</keyword>
<dbReference type="OrthoDB" id="185373at2759"/>
<keyword evidence="7" id="KW-1185">Reference proteome</keyword>
<feature type="compositionally biased region" description="Acidic residues" evidence="5">
    <location>
        <begin position="635"/>
        <end position="649"/>
    </location>
</feature>
<protein>
    <recommendedName>
        <fullName evidence="8">Pentatricopeptide repeat protein</fullName>
    </recommendedName>
</protein>
<feature type="region of interest" description="Disordered" evidence="5">
    <location>
        <begin position="634"/>
        <end position="666"/>
    </location>
</feature>
<accession>A0A1J7I887</accession>
<organism evidence="6 7">
    <name type="scientific">Coniochaeta ligniaria NRRL 30616</name>
    <dbReference type="NCBI Taxonomy" id="1408157"/>
    <lineage>
        <taxon>Eukaryota</taxon>
        <taxon>Fungi</taxon>
        <taxon>Dikarya</taxon>
        <taxon>Ascomycota</taxon>
        <taxon>Pezizomycotina</taxon>
        <taxon>Sordariomycetes</taxon>
        <taxon>Sordariomycetidae</taxon>
        <taxon>Coniochaetales</taxon>
        <taxon>Coniochaetaceae</taxon>
        <taxon>Coniochaeta</taxon>
    </lineage>
</organism>
<comment type="subunit">
    <text evidence="4">Binds to mitochondrial small subunit 15S rRNA.</text>
</comment>
<sequence>MAYPHPRETLLNDHLRHREMEAQRYLARAKDESLPDWRRVLQELTARTPRYMKGVVRVLMPKVASDVLLNPDAEHSLWDIRSRTQCYMVIEQERDSGGNTVLKISGTRTAVEKAIDDIVQVTKKVRVLLLSDGDEILIHDGIDEHGADPYTAKPRMPISIGQTRSLDESLNPTILTTTAQDVPKPSRWTKQTFEQYVATLARGYLPVWRANILYPDRKAGHQHAVVKQLVDVFYDPEAQSSLSGAAFKIAFEYIARRGRVFRTQARVLFDRMERLGVPTDTTIYNLLIEATIHDKDLRSFSACVSLMLRRGHEPNLKTWLLFLRLVQSEEVRRYILQAMIHKNLLVTPENMAQVALEMARYDAERAMQHGLDVETLLAEQSKLYGPDWLRFSGATTTCNLILEVIAKHGKWDQVNKFVDFMASRPSPYVYPDANTLNICVEHARVQTYARLAIDLVGKFEDLGIQTEMGTLQSLFMAFWDHNMAHAMDIVWQFALLTGRTTTAMAIRFSKVLRLGSRSGWDAPIPTQSDTVPPTKRPKWYGMYALLMASSRDMFQVEKPATQRQLLRVLRQRGLQMRSEGYIVPRGSLSRTLRDMAERDSRFHKSLTEKKWIIEPALLSITLRTDEADAPHKIIEEDDIDEDCNEEESQGGEISTEQLEKHQDIEI</sequence>
<dbReference type="PANTHER" id="PTHR47936">
    <property type="entry name" value="PPR_LONG DOMAIN-CONTAINING PROTEIN"/>
    <property type="match status" value="1"/>
</dbReference>
<comment type="function">
    <text evidence="3">Regulates mitochondrial small subunit maturation by controlling 15S rRNA 5'-end processing. Localizes to the 5' precursor of the 15S rRNA in a position that is subsequently occupied by mS47 in the mature yeast mtSSU. Uses structure and sequence-specific RNA recognition, binding to a single-stranded region of the precursor and specifically recognizing bases -6 to -1. The exchange of Ccm1 for mS47 is coupled to the irreversible removal of precursor rRNA that is accompanied by conformational changes of the mitoribosomal proteins uS5m and mS26. These conformational changes signal completion of 5'-end rRNA processing through protection of the mature 5'-end of the 15S rRNA and stabilization of mS47. The removal of the 5' precursor together with the dissociation of Ccm1 may be catalyzed by the 5'-3' exoribonuclease Pet127. Involved in the specific removal of group I introns in mitochondrial encoded transcripts.</text>
</comment>
<proteinExistence type="inferred from homology"/>
<comment type="similarity">
    <text evidence="1">Belongs to the CCM1 family.</text>
</comment>
<evidence type="ECO:0000256" key="1">
    <source>
        <dbReference type="ARBA" id="ARBA00006192"/>
    </source>
</evidence>
<dbReference type="CDD" id="cd00105">
    <property type="entry name" value="KH-I"/>
    <property type="match status" value="1"/>
</dbReference>
<dbReference type="EMBL" id="KV875106">
    <property type="protein sequence ID" value="OIW23653.1"/>
    <property type="molecule type" value="Genomic_DNA"/>
</dbReference>
<dbReference type="GO" id="GO:0031930">
    <property type="term" value="P:mitochondria-nucleus signaling pathway"/>
    <property type="evidence" value="ECO:0007669"/>
    <property type="project" value="TreeGrafter"/>
</dbReference>
<feature type="compositionally biased region" description="Basic and acidic residues" evidence="5">
    <location>
        <begin position="657"/>
        <end position="666"/>
    </location>
</feature>
<evidence type="ECO:0008006" key="8">
    <source>
        <dbReference type="Google" id="ProtNLM"/>
    </source>
</evidence>
<dbReference type="AlphaFoldDB" id="A0A1J7I887"/>
<dbReference type="InParanoid" id="A0A1J7I887"/>
<evidence type="ECO:0000313" key="6">
    <source>
        <dbReference type="EMBL" id="OIW23653.1"/>
    </source>
</evidence>
<evidence type="ECO:0000313" key="7">
    <source>
        <dbReference type="Proteomes" id="UP000182658"/>
    </source>
</evidence>
<dbReference type="Gene3D" id="1.25.40.10">
    <property type="entry name" value="Tetratricopeptide repeat domain"/>
    <property type="match status" value="1"/>
</dbReference>
<evidence type="ECO:0000256" key="3">
    <source>
        <dbReference type="ARBA" id="ARBA00044493"/>
    </source>
</evidence>
<evidence type="ECO:0000256" key="4">
    <source>
        <dbReference type="ARBA" id="ARBA00044511"/>
    </source>
</evidence>
<dbReference type="PANTHER" id="PTHR47936:SF1">
    <property type="entry name" value="PENTATRICOPEPTIDE REPEAT-CONTAINING PROTEIN GUN1, CHLOROPLASTIC"/>
    <property type="match status" value="1"/>
</dbReference>
<evidence type="ECO:0000256" key="5">
    <source>
        <dbReference type="SAM" id="MobiDB-lite"/>
    </source>
</evidence>
<dbReference type="InterPro" id="IPR011990">
    <property type="entry name" value="TPR-like_helical_dom_sf"/>
</dbReference>
<gene>
    <name evidence="6" type="ORF">CONLIGDRAFT_686574</name>
</gene>
<reference evidence="6 7" key="1">
    <citation type="submission" date="2016-10" db="EMBL/GenBank/DDBJ databases">
        <title>Draft genome sequence of Coniochaeta ligniaria NRRL30616, a lignocellulolytic fungus for bioabatement of inhibitors in plant biomass hydrolysates.</title>
        <authorList>
            <consortium name="DOE Joint Genome Institute"/>
            <person name="Jimenez D.J."/>
            <person name="Hector R.E."/>
            <person name="Riley R."/>
            <person name="Sun H."/>
            <person name="Grigoriev I.V."/>
            <person name="Van Elsas J.D."/>
            <person name="Nichols N.N."/>
        </authorList>
    </citation>
    <scope>NUCLEOTIDE SEQUENCE [LARGE SCALE GENOMIC DNA]</scope>
    <source>
        <strain evidence="6 7">NRRL 30616</strain>
    </source>
</reference>